<dbReference type="EMBL" id="JAEKNN010000009">
    <property type="protein sequence ID" value="MBJ7608215.1"/>
    <property type="molecule type" value="Genomic_DNA"/>
</dbReference>
<reference evidence="1 2" key="1">
    <citation type="submission" date="2020-10" db="EMBL/GenBank/DDBJ databases">
        <title>Ca. Dormibacterota MAGs.</title>
        <authorList>
            <person name="Montgomery K."/>
        </authorList>
    </citation>
    <scope>NUCLEOTIDE SEQUENCE [LARGE SCALE GENOMIC DNA]</scope>
    <source>
        <strain evidence="1">Mitchell_Peninsula_5</strain>
    </source>
</reference>
<evidence type="ECO:0000313" key="2">
    <source>
        <dbReference type="Proteomes" id="UP000614410"/>
    </source>
</evidence>
<protein>
    <recommendedName>
        <fullName evidence="3">Nucleotidyl transferase</fullName>
    </recommendedName>
</protein>
<name>A0A934KLP3_9BACT</name>
<proteinExistence type="predicted"/>
<organism evidence="1 2">
    <name type="scientific">Candidatus Amunia macphersoniae</name>
    <dbReference type="NCBI Taxonomy" id="3127014"/>
    <lineage>
        <taxon>Bacteria</taxon>
        <taxon>Bacillati</taxon>
        <taxon>Candidatus Dormiibacterota</taxon>
        <taxon>Candidatus Dormibacteria</taxon>
        <taxon>Candidatus Aeolococcales</taxon>
        <taxon>Candidatus Aeolococcaceae</taxon>
        <taxon>Candidatus Amunia</taxon>
    </lineage>
</organism>
<accession>A0A934KLP3</accession>
<gene>
    <name evidence="1" type="ORF">JF887_02130</name>
</gene>
<evidence type="ECO:0000313" key="1">
    <source>
        <dbReference type="EMBL" id="MBJ7608215.1"/>
    </source>
</evidence>
<dbReference type="AlphaFoldDB" id="A0A934KLP3"/>
<sequence length="174" mass="19017">MFNRDAALQALEELASVLAARGIEGRLFVVGGAAMAIAFDARRMTRDIDAVFEPKSQVYNAAHEVGERLGLPDDWLNDAVKGFVPGTDPEALPIFVRPGLAVSAASARFLLAMKLRAARAEQDVGDIRFLANLLGLRTRDEVLRVATERYSAEDLPPRARFLVEELFGHEGDPV</sequence>
<dbReference type="Proteomes" id="UP000614410">
    <property type="component" value="Unassembled WGS sequence"/>
</dbReference>
<evidence type="ECO:0008006" key="3">
    <source>
        <dbReference type="Google" id="ProtNLM"/>
    </source>
</evidence>
<comment type="caution">
    <text evidence="1">The sequence shown here is derived from an EMBL/GenBank/DDBJ whole genome shotgun (WGS) entry which is preliminary data.</text>
</comment>